<name>A0A9W6P5V3_9ACTN</name>
<protein>
    <submittedName>
        <fullName evidence="2">Uncharacterized protein</fullName>
    </submittedName>
</protein>
<accession>A0A9W6P5V3</accession>
<evidence type="ECO:0000256" key="1">
    <source>
        <dbReference type="SAM" id="MobiDB-lite"/>
    </source>
</evidence>
<feature type="compositionally biased region" description="Basic and acidic residues" evidence="1">
    <location>
        <begin position="57"/>
        <end position="73"/>
    </location>
</feature>
<proteinExistence type="predicted"/>
<reference evidence="2" key="1">
    <citation type="submission" date="2023-02" db="EMBL/GenBank/DDBJ databases">
        <title>Nocardiopsis ansamitocini NBRC 112285.</title>
        <authorList>
            <person name="Ichikawa N."/>
            <person name="Sato H."/>
            <person name="Tonouchi N."/>
        </authorList>
    </citation>
    <scope>NUCLEOTIDE SEQUENCE</scope>
    <source>
        <strain evidence="2">NBRC 112285</strain>
    </source>
</reference>
<dbReference type="EMBL" id="BSQG01000002">
    <property type="protein sequence ID" value="GLU47558.1"/>
    <property type="molecule type" value="Genomic_DNA"/>
</dbReference>
<evidence type="ECO:0000313" key="3">
    <source>
        <dbReference type="Proteomes" id="UP001165092"/>
    </source>
</evidence>
<comment type="caution">
    <text evidence="2">The sequence shown here is derived from an EMBL/GenBank/DDBJ whole genome shotgun (WGS) entry which is preliminary data.</text>
</comment>
<keyword evidence="3" id="KW-1185">Reference proteome</keyword>
<dbReference type="Proteomes" id="UP001165092">
    <property type="component" value="Unassembled WGS sequence"/>
</dbReference>
<dbReference type="AlphaFoldDB" id="A0A9W6P5V3"/>
<gene>
    <name evidence="2" type="ORF">Nans01_19090</name>
</gene>
<sequence length="73" mass="7851">MGGSAVPGPMSPVMIDLSTLSAISCDPRPLMTISPLCRRRGFRTAAPVPSTGSAPEGEERNQGRRPDARRDEW</sequence>
<organism evidence="2 3">
    <name type="scientific">Nocardiopsis ansamitocini</name>
    <dbReference type="NCBI Taxonomy" id="1670832"/>
    <lineage>
        <taxon>Bacteria</taxon>
        <taxon>Bacillati</taxon>
        <taxon>Actinomycetota</taxon>
        <taxon>Actinomycetes</taxon>
        <taxon>Streptosporangiales</taxon>
        <taxon>Nocardiopsidaceae</taxon>
        <taxon>Nocardiopsis</taxon>
    </lineage>
</organism>
<feature type="region of interest" description="Disordered" evidence="1">
    <location>
        <begin position="39"/>
        <end position="73"/>
    </location>
</feature>
<evidence type="ECO:0000313" key="2">
    <source>
        <dbReference type="EMBL" id="GLU47558.1"/>
    </source>
</evidence>